<accession>A0A4R2HPY5</accession>
<dbReference type="EMBL" id="SLWN01000003">
    <property type="protein sequence ID" value="TCO33029.1"/>
    <property type="molecule type" value="Genomic_DNA"/>
</dbReference>
<protein>
    <submittedName>
        <fullName evidence="1">Uncharacterized protein</fullName>
    </submittedName>
</protein>
<sequence>MATEIEGHASDLLEALYEAERAGTDEDEAIATYLEQAGLDAASYGFTVVDFLADHGMVERHHGFGKPRGRSTPAGMHAIQKLHVDRANPKIRAAALRTEMITWLDSQEERGTEPTSFQEFADSLESAEDGDSYSERELRGAAEYLQRHQLTESVHVEESSEGWIRPRLTVEGRECITDHAGDVAEYIRERRGGGPTTHHKTTVHISDNNGNLVINGDRFTQITAPVSISPSFSTSRAAFARCCRCSDSRPRRRETLQSWPMTGMPRPVHQRQTVIDCVGWSSGCLSVSTMPPQRSRRRCCSRPEKLRGRQSPAVEHCRSPARGGFRAMCRRAFG</sequence>
<proteinExistence type="predicted"/>
<gene>
    <name evidence="1" type="ORF">EV652_10328</name>
</gene>
<name>A0A4R2HPY5_9ACTN</name>
<reference evidence="1 2" key="1">
    <citation type="journal article" date="2015" name="Stand. Genomic Sci.">
        <title>Genomic Encyclopedia of Bacterial and Archaeal Type Strains, Phase III: the genomes of soil and plant-associated and newly described type strains.</title>
        <authorList>
            <person name="Whitman W.B."/>
            <person name="Woyke T."/>
            <person name="Klenk H.P."/>
            <person name="Zhou Y."/>
            <person name="Lilburn T.G."/>
            <person name="Beck B.J."/>
            <person name="De Vos P."/>
            <person name="Vandamme P."/>
            <person name="Eisen J.A."/>
            <person name="Garrity G."/>
            <person name="Hugenholtz P."/>
            <person name="Kyrpides N.C."/>
        </authorList>
    </citation>
    <scope>NUCLEOTIDE SEQUENCE [LARGE SCALE GENOMIC DNA]</scope>
    <source>
        <strain evidence="1 2">VKM Ac-2572</strain>
    </source>
</reference>
<keyword evidence="2" id="KW-1185">Reference proteome</keyword>
<comment type="caution">
    <text evidence="1">The sequence shown here is derived from an EMBL/GenBank/DDBJ whole genome shotgun (WGS) entry which is preliminary data.</text>
</comment>
<dbReference type="Proteomes" id="UP000294508">
    <property type="component" value="Unassembled WGS sequence"/>
</dbReference>
<dbReference type="OrthoDB" id="3829504at2"/>
<dbReference type="RefSeq" id="WP_132208538.1">
    <property type="nucleotide sequence ID" value="NZ_SLWN01000003.1"/>
</dbReference>
<dbReference type="AlphaFoldDB" id="A0A4R2HPY5"/>
<evidence type="ECO:0000313" key="1">
    <source>
        <dbReference type="EMBL" id="TCO33029.1"/>
    </source>
</evidence>
<organism evidence="1 2">
    <name type="scientific">Kribbella steppae</name>
    <dbReference type="NCBI Taxonomy" id="2512223"/>
    <lineage>
        <taxon>Bacteria</taxon>
        <taxon>Bacillati</taxon>
        <taxon>Actinomycetota</taxon>
        <taxon>Actinomycetes</taxon>
        <taxon>Propionibacteriales</taxon>
        <taxon>Kribbellaceae</taxon>
        <taxon>Kribbella</taxon>
    </lineage>
</organism>
<evidence type="ECO:0000313" key="2">
    <source>
        <dbReference type="Proteomes" id="UP000294508"/>
    </source>
</evidence>